<proteinExistence type="inferred from homology"/>
<evidence type="ECO:0000313" key="8">
    <source>
        <dbReference type="EMBL" id="CAA9465141.1"/>
    </source>
</evidence>
<evidence type="ECO:0000256" key="5">
    <source>
        <dbReference type="ARBA" id="ARBA00023274"/>
    </source>
</evidence>
<dbReference type="GO" id="GO:0008097">
    <property type="term" value="F:5S rRNA binding"/>
    <property type="evidence" value="ECO:0007669"/>
    <property type="project" value="TreeGrafter"/>
</dbReference>
<dbReference type="PANTHER" id="PTHR12899">
    <property type="entry name" value="39S RIBOSOMAL PROTEIN L18, MITOCHONDRIAL"/>
    <property type="match status" value="1"/>
</dbReference>
<dbReference type="SUPFAM" id="SSF53137">
    <property type="entry name" value="Translational machinery components"/>
    <property type="match status" value="1"/>
</dbReference>
<dbReference type="GO" id="GO:0003735">
    <property type="term" value="F:structural constituent of ribosome"/>
    <property type="evidence" value="ECO:0007669"/>
    <property type="project" value="InterPro"/>
</dbReference>
<dbReference type="InterPro" id="IPR004389">
    <property type="entry name" value="Ribosomal_uL18_bac-type"/>
</dbReference>
<dbReference type="AlphaFoldDB" id="A0A6J4R5X8"/>
<dbReference type="NCBIfam" id="TIGR00060">
    <property type="entry name" value="L18_bact"/>
    <property type="match status" value="1"/>
</dbReference>
<keyword evidence="4 7" id="KW-0689">Ribosomal protein</keyword>
<comment type="similarity">
    <text evidence="1 7">Belongs to the universal ribosomal protein uL18 family.</text>
</comment>
<protein>
    <recommendedName>
        <fullName evidence="6 7">Large ribosomal subunit protein uL18</fullName>
    </recommendedName>
</protein>
<sequence>MAVTEAKRVNKNKRRSRIRRKIYGTAERPRLSVYRSNIHIYAQLIDDLDGHTLVAADSREVGEAENRVEASRKVGSLLAERASSAGIETAVFDRGGNKYHGRVAALAEGARSVGLKL</sequence>
<keyword evidence="2 7" id="KW-0699">rRNA-binding</keyword>
<keyword evidence="5 7" id="KW-0687">Ribonucleoprotein</keyword>
<dbReference type="Pfam" id="PF00861">
    <property type="entry name" value="Ribosomal_L18p"/>
    <property type="match status" value="1"/>
</dbReference>
<comment type="subunit">
    <text evidence="7">Part of the 50S ribosomal subunit; part of the 5S rRNA/L5/L18/L25 subcomplex. Contacts the 5S and 23S rRNAs.</text>
</comment>
<dbReference type="HAMAP" id="MF_01337_B">
    <property type="entry name" value="Ribosomal_uL18_B"/>
    <property type="match status" value="1"/>
</dbReference>
<evidence type="ECO:0000256" key="4">
    <source>
        <dbReference type="ARBA" id="ARBA00022980"/>
    </source>
</evidence>
<reference evidence="8" key="1">
    <citation type="submission" date="2020-02" db="EMBL/GenBank/DDBJ databases">
        <authorList>
            <person name="Meier V. D."/>
        </authorList>
    </citation>
    <scope>NUCLEOTIDE SEQUENCE</scope>
    <source>
        <strain evidence="8">AVDCRST_MAG28</strain>
    </source>
</reference>
<dbReference type="EMBL" id="CADCVE010000102">
    <property type="protein sequence ID" value="CAA9465141.1"/>
    <property type="molecule type" value="Genomic_DNA"/>
</dbReference>
<comment type="function">
    <text evidence="7">This is one of the proteins that bind and probably mediate the attachment of the 5S RNA into the large ribosomal subunit, where it forms part of the central protuberance.</text>
</comment>
<evidence type="ECO:0000256" key="6">
    <source>
        <dbReference type="ARBA" id="ARBA00035197"/>
    </source>
</evidence>
<dbReference type="PANTHER" id="PTHR12899:SF3">
    <property type="entry name" value="LARGE RIBOSOMAL SUBUNIT PROTEIN UL18M"/>
    <property type="match status" value="1"/>
</dbReference>
<accession>A0A6J4R5X8</accession>
<dbReference type="FunFam" id="3.30.420.100:FF:000001">
    <property type="entry name" value="50S ribosomal protein L18"/>
    <property type="match status" value="1"/>
</dbReference>
<dbReference type="InterPro" id="IPR005484">
    <property type="entry name" value="Ribosomal_uL18_bac/plant/anim"/>
</dbReference>
<dbReference type="InterPro" id="IPR057268">
    <property type="entry name" value="Ribosomal_L18"/>
</dbReference>
<evidence type="ECO:0000256" key="3">
    <source>
        <dbReference type="ARBA" id="ARBA00022884"/>
    </source>
</evidence>
<dbReference type="Gene3D" id="3.30.420.100">
    <property type="match status" value="1"/>
</dbReference>
<name>A0A6J4R5X8_9ACTN</name>
<dbReference type="GO" id="GO:0006412">
    <property type="term" value="P:translation"/>
    <property type="evidence" value="ECO:0007669"/>
    <property type="project" value="UniProtKB-UniRule"/>
</dbReference>
<evidence type="ECO:0000256" key="2">
    <source>
        <dbReference type="ARBA" id="ARBA00022730"/>
    </source>
</evidence>
<evidence type="ECO:0000256" key="1">
    <source>
        <dbReference type="ARBA" id="ARBA00007116"/>
    </source>
</evidence>
<keyword evidence="3 7" id="KW-0694">RNA-binding</keyword>
<organism evidence="8">
    <name type="scientific">uncultured Rubrobacteraceae bacterium</name>
    <dbReference type="NCBI Taxonomy" id="349277"/>
    <lineage>
        <taxon>Bacteria</taxon>
        <taxon>Bacillati</taxon>
        <taxon>Actinomycetota</taxon>
        <taxon>Rubrobacteria</taxon>
        <taxon>Rubrobacterales</taxon>
        <taxon>Rubrobacteraceae</taxon>
        <taxon>environmental samples</taxon>
    </lineage>
</organism>
<gene>
    <name evidence="7" type="primary">rplR</name>
    <name evidence="8" type="ORF">AVDCRST_MAG28-3971</name>
</gene>
<dbReference type="CDD" id="cd00432">
    <property type="entry name" value="Ribosomal_L18_L5e"/>
    <property type="match status" value="1"/>
</dbReference>
<dbReference type="GO" id="GO:0022625">
    <property type="term" value="C:cytosolic large ribosomal subunit"/>
    <property type="evidence" value="ECO:0007669"/>
    <property type="project" value="TreeGrafter"/>
</dbReference>
<evidence type="ECO:0000256" key="7">
    <source>
        <dbReference type="HAMAP-Rule" id="MF_01337"/>
    </source>
</evidence>